<proteinExistence type="predicted"/>
<reference evidence="1" key="1">
    <citation type="submission" date="2018-02" db="EMBL/GenBank/DDBJ databases">
        <title>Rhizophora mucronata_Transcriptome.</title>
        <authorList>
            <person name="Meera S.P."/>
            <person name="Sreeshan A."/>
            <person name="Augustine A."/>
        </authorList>
    </citation>
    <scope>NUCLEOTIDE SEQUENCE</scope>
    <source>
        <tissue evidence="1">Leaf</tissue>
    </source>
</reference>
<dbReference type="EMBL" id="GGEC01071915">
    <property type="protein sequence ID" value="MBX52399.1"/>
    <property type="molecule type" value="Transcribed_RNA"/>
</dbReference>
<accession>A0A2P2PCK9</accession>
<sequence>MRKDKSGRPTYFA</sequence>
<evidence type="ECO:0000313" key="1">
    <source>
        <dbReference type="EMBL" id="MBX52399.1"/>
    </source>
</evidence>
<protein>
    <submittedName>
        <fullName evidence="1">Uncharacterized protein</fullName>
    </submittedName>
</protein>
<organism evidence="1">
    <name type="scientific">Rhizophora mucronata</name>
    <name type="common">Asiatic mangrove</name>
    <dbReference type="NCBI Taxonomy" id="61149"/>
    <lineage>
        <taxon>Eukaryota</taxon>
        <taxon>Viridiplantae</taxon>
        <taxon>Streptophyta</taxon>
        <taxon>Embryophyta</taxon>
        <taxon>Tracheophyta</taxon>
        <taxon>Spermatophyta</taxon>
        <taxon>Magnoliopsida</taxon>
        <taxon>eudicotyledons</taxon>
        <taxon>Gunneridae</taxon>
        <taxon>Pentapetalae</taxon>
        <taxon>rosids</taxon>
        <taxon>fabids</taxon>
        <taxon>Malpighiales</taxon>
        <taxon>Rhizophoraceae</taxon>
        <taxon>Rhizophora</taxon>
    </lineage>
</organism>
<name>A0A2P2PCK9_RHIMU</name>